<dbReference type="PROSITE" id="PS50110">
    <property type="entry name" value="RESPONSE_REGULATORY"/>
    <property type="match status" value="1"/>
</dbReference>
<evidence type="ECO:0000256" key="2">
    <source>
        <dbReference type="PROSITE-ProRule" id="PRU00169"/>
    </source>
</evidence>
<keyword evidence="1" id="KW-0238">DNA-binding</keyword>
<dbReference type="Pfam" id="PF00072">
    <property type="entry name" value="Response_reg"/>
    <property type="match status" value="1"/>
</dbReference>
<dbReference type="RefSeq" id="WP_216480366.1">
    <property type="nucleotide sequence ID" value="NZ_JAHLQJ010000017.1"/>
</dbReference>
<accession>A0ABS6FU85</accession>
<evidence type="ECO:0000259" key="3">
    <source>
        <dbReference type="PROSITE" id="PS01124"/>
    </source>
</evidence>
<evidence type="ECO:0000313" key="6">
    <source>
        <dbReference type="Proteomes" id="UP000743001"/>
    </source>
</evidence>
<gene>
    <name evidence="5" type="ORF">KQJ23_18310</name>
</gene>
<keyword evidence="2" id="KW-0597">Phosphoprotein</keyword>
<dbReference type="Pfam" id="PF12833">
    <property type="entry name" value="HTH_18"/>
    <property type="match status" value="1"/>
</dbReference>
<dbReference type="PANTHER" id="PTHR43280:SF28">
    <property type="entry name" value="HTH-TYPE TRANSCRIPTIONAL ACTIVATOR RHAS"/>
    <property type="match status" value="1"/>
</dbReference>
<feature type="modified residue" description="4-aspartylphosphate" evidence="2">
    <location>
        <position position="56"/>
    </location>
</feature>
<evidence type="ECO:0000259" key="4">
    <source>
        <dbReference type="PROSITE" id="PS50110"/>
    </source>
</evidence>
<keyword evidence="6" id="KW-1185">Reference proteome</keyword>
<dbReference type="InterPro" id="IPR018060">
    <property type="entry name" value="HTH_AraC"/>
</dbReference>
<dbReference type="Proteomes" id="UP000743001">
    <property type="component" value="Unassembled WGS sequence"/>
</dbReference>
<evidence type="ECO:0000313" key="5">
    <source>
        <dbReference type="EMBL" id="MBU5673790.1"/>
    </source>
</evidence>
<dbReference type="InterPro" id="IPR001789">
    <property type="entry name" value="Sig_transdc_resp-reg_receiver"/>
</dbReference>
<name>A0ABS6FU85_9BACL</name>
<comment type="caution">
    <text evidence="5">The sequence shown here is derived from an EMBL/GenBank/DDBJ whole genome shotgun (WGS) entry which is preliminary data.</text>
</comment>
<proteinExistence type="predicted"/>
<feature type="domain" description="HTH araC/xylS-type" evidence="3">
    <location>
        <begin position="422"/>
        <end position="520"/>
    </location>
</feature>
<dbReference type="SMART" id="SM00342">
    <property type="entry name" value="HTH_ARAC"/>
    <property type="match status" value="1"/>
</dbReference>
<organism evidence="5 6">
    <name type="scientific">Paenibacillus brevis</name>
    <dbReference type="NCBI Taxonomy" id="2841508"/>
    <lineage>
        <taxon>Bacteria</taxon>
        <taxon>Bacillati</taxon>
        <taxon>Bacillota</taxon>
        <taxon>Bacilli</taxon>
        <taxon>Bacillales</taxon>
        <taxon>Paenibacillaceae</taxon>
        <taxon>Paenibacillus</taxon>
    </lineage>
</organism>
<feature type="domain" description="Response regulatory" evidence="4">
    <location>
        <begin position="4"/>
        <end position="121"/>
    </location>
</feature>
<dbReference type="PANTHER" id="PTHR43280">
    <property type="entry name" value="ARAC-FAMILY TRANSCRIPTIONAL REGULATOR"/>
    <property type="match status" value="1"/>
</dbReference>
<dbReference type="EMBL" id="JAHLQJ010000017">
    <property type="protein sequence ID" value="MBU5673790.1"/>
    <property type="molecule type" value="Genomic_DNA"/>
</dbReference>
<sequence length="526" mass="58865">MNWKIAFIDDEPLVRNHLRSLLAWEETGFVVCGEAGDGQQGMELVKSQQPDVVIVDMSMPGMNGLELTRQLSEAYPRLKIIVLSSYDSFEYVRGSLSYGAVDYLLKHQLNPGTLGSVIGKVRKQLEERVTQLRAKEMADIALARSVLRDHLLGAEPNLQPLEHYFSESDPGKAPPRFVLMFVQLAHYEVLTARLKEQELNAYLRSVADLCDQATGGYPLSCTVDMDRGRWIMLISSGHERSEHALAQSVLAKAARLEASLKIYMNLAATILTSPFFPSLEQSCEAYHKLARRAEGQVLQPARGGQVAKAPYVTIGQEKRILAAMEAMDGEEASAIIKEIMSVEQQGGANHLERMAGELVQIAAKVARKADIPADWVAKELSVFQHPGLTRDRVQAVVCTIYARLAQELYSMNLPSGQSRHVRQAMQIIASRYREGVTLEETAERLAITPSYLSRLVKEETGRTFTELLTEQRIERSKQLLREGDTPLKELHLKLGFSSNSYFIRVFKEATGETPSTYAQRMKRKAK</sequence>
<evidence type="ECO:0000256" key="1">
    <source>
        <dbReference type="ARBA" id="ARBA00023125"/>
    </source>
</evidence>
<reference evidence="5 6" key="1">
    <citation type="submission" date="2021-06" db="EMBL/GenBank/DDBJ databases">
        <authorList>
            <person name="Sun Q."/>
            <person name="Li D."/>
        </authorList>
    </citation>
    <scope>NUCLEOTIDE SEQUENCE [LARGE SCALE GENOMIC DNA]</scope>
    <source>
        <strain evidence="5 6">MSJ-6</strain>
    </source>
</reference>
<dbReference type="CDD" id="cd17536">
    <property type="entry name" value="REC_YesN-like"/>
    <property type="match status" value="1"/>
</dbReference>
<protein>
    <submittedName>
        <fullName evidence="5">Response regulator</fullName>
    </submittedName>
</protein>
<dbReference type="PROSITE" id="PS01124">
    <property type="entry name" value="HTH_ARAC_FAMILY_2"/>
    <property type="match status" value="1"/>
</dbReference>
<dbReference type="SMART" id="SM00448">
    <property type="entry name" value="REC"/>
    <property type="match status" value="1"/>
</dbReference>